<comment type="caution">
    <text evidence="5">The sequence shown here is derived from an EMBL/GenBank/DDBJ whole genome shotgun (WGS) entry which is preliminary data.</text>
</comment>
<dbReference type="InterPro" id="IPR050129">
    <property type="entry name" value="Zn_alcohol_dh"/>
</dbReference>
<sequence>MRALVLHGFGDLRVEQRQRPEPAPDEVLISTIATGICGSDLHGFTGENGRRHPGQIMGHETAARIVELGSSVDGGLQPGQLVTVNPVIACGRCPACQARTEQHCATKRLIGVDPSLVSMFAEYVAVPARNLVRLADDLPAELGALVEPLAVAYHALRRGGLAANDRLLVLGGGPIGQSVIVAAGHTGPTSVMVSEPDPGRRALCERLGAVALDPKAAPLTEQLADLGGPATVAVDAVGSSASLGDALDATVTGGRVVLVGMASPQLDLAAYRVSVDERTVIGSFTYPADEFAAMAAYVSSAPASIGELISERVTLDGAQRAFEQLTNRSPAPGKVLITF</sequence>
<feature type="domain" description="Alcohol dehydrogenase-like N-terminal" evidence="4">
    <location>
        <begin position="24"/>
        <end position="135"/>
    </location>
</feature>
<dbReference type="PANTHER" id="PTHR43401:SF2">
    <property type="entry name" value="L-THREONINE 3-DEHYDROGENASE"/>
    <property type="match status" value="1"/>
</dbReference>
<organism evidence="5 6">
    <name type="scientific">Kribbella rubisoli</name>
    <dbReference type="NCBI Taxonomy" id="3075929"/>
    <lineage>
        <taxon>Bacteria</taxon>
        <taxon>Bacillati</taxon>
        <taxon>Actinomycetota</taxon>
        <taxon>Actinomycetes</taxon>
        <taxon>Propionibacteriales</taxon>
        <taxon>Kribbellaceae</taxon>
        <taxon>Kribbella</taxon>
    </lineage>
</organism>
<evidence type="ECO:0000313" key="5">
    <source>
        <dbReference type="EMBL" id="RZU11421.1"/>
    </source>
</evidence>
<name>A0A4Q7WMV9_9ACTN</name>
<dbReference type="GO" id="GO:0016491">
    <property type="term" value="F:oxidoreductase activity"/>
    <property type="evidence" value="ECO:0007669"/>
    <property type="project" value="UniProtKB-KW"/>
</dbReference>
<feature type="domain" description="Alcohol dehydrogenase-like C-terminal" evidence="3">
    <location>
        <begin position="174"/>
        <end position="297"/>
    </location>
</feature>
<dbReference type="RefSeq" id="WP_130447865.1">
    <property type="nucleotide sequence ID" value="NZ_SHKR01000015.1"/>
</dbReference>
<dbReference type="SUPFAM" id="SSF50129">
    <property type="entry name" value="GroES-like"/>
    <property type="match status" value="1"/>
</dbReference>
<dbReference type="InterPro" id="IPR013154">
    <property type="entry name" value="ADH-like_N"/>
</dbReference>
<dbReference type="InterPro" id="IPR036291">
    <property type="entry name" value="NAD(P)-bd_dom_sf"/>
</dbReference>
<gene>
    <name evidence="5" type="ORF">EV645_6591</name>
</gene>
<dbReference type="EMBL" id="SHKR01000015">
    <property type="protein sequence ID" value="RZU11421.1"/>
    <property type="molecule type" value="Genomic_DNA"/>
</dbReference>
<accession>A0A4Q7WMV9</accession>
<dbReference type="Pfam" id="PF08240">
    <property type="entry name" value="ADH_N"/>
    <property type="match status" value="1"/>
</dbReference>
<protein>
    <submittedName>
        <fullName evidence="5">L-iditol 2-dehydrogenase</fullName>
    </submittedName>
</protein>
<reference evidence="5 6" key="1">
    <citation type="journal article" date="2015" name="Stand. Genomic Sci.">
        <title>Genomic Encyclopedia of Bacterial and Archaeal Type Strains, Phase III: the genomes of soil and plant-associated and newly described type strains.</title>
        <authorList>
            <person name="Whitman W.B."/>
            <person name="Woyke T."/>
            <person name="Klenk H.P."/>
            <person name="Zhou Y."/>
            <person name="Lilburn T.G."/>
            <person name="Beck B.J."/>
            <person name="De Vos P."/>
            <person name="Vandamme P."/>
            <person name="Eisen J.A."/>
            <person name="Garrity G."/>
            <person name="Hugenholtz P."/>
            <person name="Kyrpides N.C."/>
        </authorList>
    </citation>
    <scope>NUCLEOTIDE SEQUENCE [LARGE SCALE GENOMIC DNA]</scope>
    <source>
        <strain evidence="5 6">VKM Ac-2540</strain>
    </source>
</reference>
<proteinExistence type="predicted"/>
<dbReference type="PANTHER" id="PTHR43401">
    <property type="entry name" value="L-THREONINE 3-DEHYDROGENASE"/>
    <property type="match status" value="1"/>
</dbReference>
<dbReference type="SUPFAM" id="SSF51735">
    <property type="entry name" value="NAD(P)-binding Rossmann-fold domains"/>
    <property type="match status" value="1"/>
</dbReference>
<dbReference type="AlphaFoldDB" id="A0A4Q7WMV9"/>
<evidence type="ECO:0000259" key="3">
    <source>
        <dbReference type="Pfam" id="PF00107"/>
    </source>
</evidence>
<evidence type="ECO:0000256" key="1">
    <source>
        <dbReference type="ARBA" id="ARBA00001947"/>
    </source>
</evidence>
<dbReference type="OrthoDB" id="9797931at2"/>
<dbReference type="Pfam" id="PF00107">
    <property type="entry name" value="ADH_zinc_N"/>
    <property type="match status" value="1"/>
</dbReference>
<dbReference type="Gene3D" id="3.40.50.720">
    <property type="entry name" value="NAD(P)-binding Rossmann-like Domain"/>
    <property type="match status" value="1"/>
</dbReference>
<evidence type="ECO:0000256" key="2">
    <source>
        <dbReference type="ARBA" id="ARBA00023002"/>
    </source>
</evidence>
<dbReference type="InterPro" id="IPR013149">
    <property type="entry name" value="ADH-like_C"/>
</dbReference>
<dbReference type="Proteomes" id="UP000292027">
    <property type="component" value="Unassembled WGS sequence"/>
</dbReference>
<keyword evidence="2" id="KW-0560">Oxidoreductase</keyword>
<comment type="cofactor">
    <cofactor evidence="1">
        <name>Zn(2+)</name>
        <dbReference type="ChEBI" id="CHEBI:29105"/>
    </cofactor>
</comment>
<dbReference type="Gene3D" id="3.90.180.10">
    <property type="entry name" value="Medium-chain alcohol dehydrogenases, catalytic domain"/>
    <property type="match status" value="1"/>
</dbReference>
<evidence type="ECO:0000313" key="6">
    <source>
        <dbReference type="Proteomes" id="UP000292027"/>
    </source>
</evidence>
<evidence type="ECO:0000259" key="4">
    <source>
        <dbReference type="Pfam" id="PF08240"/>
    </source>
</evidence>
<keyword evidence="6" id="KW-1185">Reference proteome</keyword>
<dbReference type="InterPro" id="IPR011032">
    <property type="entry name" value="GroES-like_sf"/>
</dbReference>